<protein>
    <recommendedName>
        <fullName evidence="10">Glutamate--tRNA ligase</fullName>
        <ecNumber evidence="10">6.1.1.17</ecNumber>
    </recommendedName>
    <alternativeName>
        <fullName evidence="10">Glutamyl-tRNA synthetase</fullName>
        <shortName evidence="10">GluRS</shortName>
    </alternativeName>
</protein>
<dbReference type="HAMAP" id="MF_00022">
    <property type="entry name" value="Glu_tRNA_synth_type1"/>
    <property type="match status" value="1"/>
</dbReference>
<feature type="short sequence motif" description="'HIGH' region" evidence="10">
    <location>
        <begin position="9"/>
        <end position="19"/>
    </location>
</feature>
<evidence type="ECO:0000256" key="5">
    <source>
        <dbReference type="ARBA" id="ARBA00022598"/>
    </source>
</evidence>
<evidence type="ECO:0000313" key="13">
    <source>
        <dbReference type="EMBL" id="VFP78503.1"/>
    </source>
</evidence>
<dbReference type="PANTHER" id="PTHR43311:SF2">
    <property type="entry name" value="GLUTAMATE--TRNA LIGASE, MITOCHONDRIAL-RELATED"/>
    <property type="match status" value="1"/>
</dbReference>
<evidence type="ECO:0000256" key="7">
    <source>
        <dbReference type="ARBA" id="ARBA00022840"/>
    </source>
</evidence>
<keyword evidence="8 10" id="KW-0648">Protein biosynthesis</keyword>
<dbReference type="OrthoDB" id="9807503at2"/>
<evidence type="ECO:0000256" key="1">
    <source>
        <dbReference type="ARBA" id="ARBA00004496"/>
    </source>
</evidence>
<dbReference type="InterPro" id="IPR008925">
    <property type="entry name" value="aa_tRNA-synth_I_cd-bd_sf"/>
</dbReference>
<evidence type="ECO:0000256" key="4">
    <source>
        <dbReference type="ARBA" id="ARBA00022490"/>
    </source>
</evidence>
<feature type="binding site" evidence="10">
    <location>
        <position position="240"/>
    </location>
    <ligand>
        <name>ATP</name>
        <dbReference type="ChEBI" id="CHEBI:30616"/>
    </ligand>
</feature>
<feature type="domain" description="Glutamyl/glutaminyl-tRNA synthetase class Ib catalytic" evidence="11">
    <location>
        <begin position="2"/>
        <end position="305"/>
    </location>
</feature>
<dbReference type="SUPFAM" id="SSF52374">
    <property type="entry name" value="Nucleotidylyl transferase"/>
    <property type="match status" value="1"/>
</dbReference>
<keyword evidence="6 10" id="KW-0547">Nucleotide-binding</keyword>
<keyword evidence="4 10" id="KW-0963">Cytoplasm</keyword>
<evidence type="ECO:0000256" key="9">
    <source>
        <dbReference type="ARBA" id="ARBA00023146"/>
    </source>
</evidence>
<dbReference type="PROSITE" id="PS00178">
    <property type="entry name" value="AA_TRNA_LIGASE_I"/>
    <property type="match status" value="1"/>
</dbReference>
<sequence length="479" mass="56046">MKIKTRFAPSPTGSLHIGGARTALYSWLFARQHNGQFVLRIEDTDSERSTQESSTDIIDSMQWLNLDWDEGPYYQTKRYDRYNLVINQMLETRNAYKCFCTKKRLDELRKYQILNGEKPHYDGYCRNKYNNQDDDKIHVVRFCNPKEGLVVFDDQIRGPIQYHNKELDDLIIRRSDGTPTYNFCVVIDDWDMKITHVIRGTDHINNTPRQINILKAISAPIPTYAHLPMILDSNGKKLSKRHGVAQVLWYRDQGYLPEALLNYLLRLGWSYGDQEIFSTKSMKQFFTLNTVSKSASTINNKKLQWLNQYYINNLPSEYVASHLQKHLEKNKINIHLGPRLDDIIQLLGKRCKTLKDMADSCRYFYEELNSFDDHSAKIYLNSNSEELRLLLGAVYIKLANIHNWTIEEIQKKITECADILLIHIGKIAMPLRVSVTGQAKSPELYMTIYAIGQERTLTRIENALMYIVNNQDKKEYQKY</sequence>
<dbReference type="InterPro" id="IPR001412">
    <property type="entry name" value="aa-tRNA-synth_I_CS"/>
</dbReference>
<comment type="function">
    <text evidence="10">Catalyzes the attachment of glutamate to tRNA(Glu) in a two-step reaction: glutamate is first activated by ATP to form Glu-AMP and then transferred to the acceptor end of tRNA(Glu).</text>
</comment>
<comment type="catalytic activity">
    <reaction evidence="10">
        <text>tRNA(Glu) + L-glutamate + ATP = L-glutamyl-tRNA(Glu) + AMP + diphosphate</text>
        <dbReference type="Rhea" id="RHEA:23540"/>
        <dbReference type="Rhea" id="RHEA-COMP:9663"/>
        <dbReference type="Rhea" id="RHEA-COMP:9680"/>
        <dbReference type="ChEBI" id="CHEBI:29985"/>
        <dbReference type="ChEBI" id="CHEBI:30616"/>
        <dbReference type="ChEBI" id="CHEBI:33019"/>
        <dbReference type="ChEBI" id="CHEBI:78442"/>
        <dbReference type="ChEBI" id="CHEBI:78520"/>
        <dbReference type="ChEBI" id="CHEBI:456215"/>
        <dbReference type="EC" id="6.1.1.17"/>
    </reaction>
</comment>
<dbReference type="PRINTS" id="PR00987">
    <property type="entry name" value="TRNASYNTHGLU"/>
</dbReference>
<dbReference type="InterPro" id="IPR045462">
    <property type="entry name" value="aa-tRNA-synth_I_cd-bd"/>
</dbReference>
<keyword evidence="9 10" id="KW-0030">Aminoacyl-tRNA synthetase</keyword>
<dbReference type="FunFam" id="3.40.50.620:FF:000007">
    <property type="entry name" value="Glutamate--tRNA ligase"/>
    <property type="match status" value="1"/>
</dbReference>
<comment type="similarity">
    <text evidence="2 10">Belongs to the class-I aminoacyl-tRNA synthetase family. Glutamate--tRNA ligase type 1 subfamily.</text>
</comment>
<dbReference type="InterPro" id="IPR049940">
    <property type="entry name" value="GluQ/Sye"/>
</dbReference>
<evidence type="ECO:0000313" key="14">
    <source>
        <dbReference type="Proteomes" id="UP000294364"/>
    </source>
</evidence>
<comment type="subcellular location">
    <subcellularLocation>
        <location evidence="1 10">Cytoplasm</location>
    </subcellularLocation>
</comment>
<dbReference type="GO" id="GO:0005829">
    <property type="term" value="C:cytosol"/>
    <property type="evidence" value="ECO:0007669"/>
    <property type="project" value="TreeGrafter"/>
</dbReference>
<gene>
    <name evidence="10 13" type="primary">gltX</name>
    <name evidence="13" type="ORF">ERCICURT3053_127</name>
</gene>
<dbReference type="EMBL" id="LR217698">
    <property type="protein sequence ID" value="VFP78503.1"/>
    <property type="molecule type" value="Genomic_DNA"/>
</dbReference>
<accession>A0A451CYZ3</accession>
<dbReference type="InterPro" id="IPR033910">
    <property type="entry name" value="GluRS_core"/>
</dbReference>
<evidence type="ECO:0000259" key="11">
    <source>
        <dbReference type="Pfam" id="PF00749"/>
    </source>
</evidence>
<dbReference type="Gene3D" id="1.10.10.350">
    <property type="match status" value="1"/>
</dbReference>
<dbReference type="GO" id="GO:0008270">
    <property type="term" value="F:zinc ion binding"/>
    <property type="evidence" value="ECO:0007669"/>
    <property type="project" value="InterPro"/>
</dbReference>
<evidence type="ECO:0000256" key="2">
    <source>
        <dbReference type="ARBA" id="ARBA00007894"/>
    </source>
</evidence>
<dbReference type="GO" id="GO:0006424">
    <property type="term" value="P:glutamyl-tRNA aminoacylation"/>
    <property type="evidence" value="ECO:0007669"/>
    <property type="project" value="UniProtKB-UniRule"/>
</dbReference>
<evidence type="ECO:0000256" key="8">
    <source>
        <dbReference type="ARBA" id="ARBA00022917"/>
    </source>
</evidence>
<dbReference type="SUPFAM" id="SSF48163">
    <property type="entry name" value="An anticodon-binding domain of class I aminoacyl-tRNA synthetases"/>
    <property type="match status" value="1"/>
</dbReference>
<dbReference type="InterPro" id="IPR004527">
    <property type="entry name" value="Glu-tRNA-ligase_bac/mito"/>
</dbReference>
<dbReference type="GO" id="GO:0004818">
    <property type="term" value="F:glutamate-tRNA ligase activity"/>
    <property type="evidence" value="ECO:0007669"/>
    <property type="project" value="UniProtKB-UniRule"/>
</dbReference>
<evidence type="ECO:0000256" key="6">
    <source>
        <dbReference type="ARBA" id="ARBA00022741"/>
    </source>
</evidence>
<evidence type="ECO:0000256" key="3">
    <source>
        <dbReference type="ARBA" id="ARBA00011245"/>
    </source>
</evidence>
<feature type="short sequence motif" description="'KMSKS' region" evidence="10">
    <location>
        <begin position="237"/>
        <end position="241"/>
    </location>
</feature>
<dbReference type="EC" id="6.1.1.17" evidence="10"/>
<feature type="domain" description="Aminoacyl-tRNA synthetase class I anticodon-binding" evidence="12">
    <location>
        <begin position="322"/>
        <end position="464"/>
    </location>
</feature>
<organism evidence="13 14">
    <name type="scientific">Candidatus Erwinia haradaeae</name>
    <dbReference type="NCBI Taxonomy" id="1922217"/>
    <lineage>
        <taxon>Bacteria</taxon>
        <taxon>Pseudomonadati</taxon>
        <taxon>Pseudomonadota</taxon>
        <taxon>Gammaproteobacteria</taxon>
        <taxon>Enterobacterales</taxon>
        <taxon>Erwiniaceae</taxon>
        <taxon>Erwinia</taxon>
    </lineage>
</organism>
<dbReference type="Pfam" id="PF19269">
    <property type="entry name" value="Anticodon_2"/>
    <property type="match status" value="1"/>
</dbReference>
<dbReference type="InterPro" id="IPR020751">
    <property type="entry name" value="aa-tRNA-synth_I_codon-bd_sub2"/>
</dbReference>
<dbReference type="Gene3D" id="3.40.50.620">
    <property type="entry name" value="HUPs"/>
    <property type="match status" value="1"/>
</dbReference>
<evidence type="ECO:0000256" key="10">
    <source>
        <dbReference type="HAMAP-Rule" id="MF_00022"/>
    </source>
</evidence>
<proteinExistence type="inferred from homology"/>
<dbReference type="NCBIfam" id="TIGR00464">
    <property type="entry name" value="gltX_bact"/>
    <property type="match status" value="1"/>
</dbReference>
<comment type="caution">
    <text evidence="10">Lacks conserved residue(s) required for the propagation of feature annotation.</text>
</comment>
<dbReference type="GO" id="GO:0005524">
    <property type="term" value="F:ATP binding"/>
    <property type="evidence" value="ECO:0007669"/>
    <property type="project" value="UniProtKB-UniRule"/>
</dbReference>
<dbReference type="InterPro" id="IPR014729">
    <property type="entry name" value="Rossmann-like_a/b/a_fold"/>
</dbReference>
<keyword evidence="7 10" id="KW-0067">ATP-binding</keyword>
<reference evidence="13 14" key="1">
    <citation type="submission" date="2019-02" db="EMBL/GenBank/DDBJ databases">
        <authorList>
            <person name="Manzano-Marin A."/>
            <person name="Manzano-Marin A."/>
        </authorList>
    </citation>
    <scope>NUCLEOTIDE SEQUENCE [LARGE SCALE GENOMIC DNA]</scope>
    <source>
        <strain evidence="13 14">ErCicurtihirsuta</strain>
    </source>
</reference>
<keyword evidence="5 10" id="KW-0436">Ligase</keyword>
<dbReference type="GO" id="GO:0000049">
    <property type="term" value="F:tRNA binding"/>
    <property type="evidence" value="ECO:0007669"/>
    <property type="project" value="InterPro"/>
</dbReference>
<comment type="subunit">
    <text evidence="3 10">Monomer.</text>
</comment>
<dbReference type="InterPro" id="IPR000924">
    <property type="entry name" value="Glu/Gln-tRNA-synth"/>
</dbReference>
<dbReference type="RefSeq" id="WP_157991837.1">
    <property type="nucleotide sequence ID" value="NZ_LR217698.1"/>
</dbReference>
<dbReference type="PANTHER" id="PTHR43311">
    <property type="entry name" value="GLUTAMATE--TRNA LIGASE"/>
    <property type="match status" value="1"/>
</dbReference>
<name>A0A451CYZ3_9GAMM</name>
<dbReference type="InterPro" id="IPR020058">
    <property type="entry name" value="Glu/Gln-tRNA-synth_Ib_cat-dom"/>
</dbReference>
<dbReference type="CDD" id="cd00808">
    <property type="entry name" value="GluRS_core"/>
    <property type="match status" value="1"/>
</dbReference>
<dbReference type="Proteomes" id="UP000294364">
    <property type="component" value="Chromosome"/>
</dbReference>
<evidence type="ECO:0000259" key="12">
    <source>
        <dbReference type="Pfam" id="PF19269"/>
    </source>
</evidence>
<dbReference type="AlphaFoldDB" id="A0A451CYZ3"/>
<dbReference type="Pfam" id="PF00749">
    <property type="entry name" value="tRNA-synt_1c"/>
    <property type="match status" value="1"/>
</dbReference>